<feature type="non-terminal residue" evidence="10">
    <location>
        <position position="1"/>
    </location>
</feature>
<organism evidence="10 11">
    <name type="scientific">Engystomops pustulosus</name>
    <name type="common">Tungara frog</name>
    <name type="synonym">Physalaemus pustulosus</name>
    <dbReference type="NCBI Taxonomy" id="76066"/>
    <lineage>
        <taxon>Eukaryota</taxon>
        <taxon>Metazoa</taxon>
        <taxon>Chordata</taxon>
        <taxon>Craniata</taxon>
        <taxon>Vertebrata</taxon>
        <taxon>Euteleostomi</taxon>
        <taxon>Amphibia</taxon>
        <taxon>Batrachia</taxon>
        <taxon>Anura</taxon>
        <taxon>Neobatrachia</taxon>
        <taxon>Hyloidea</taxon>
        <taxon>Leptodactylidae</taxon>
        <taxon>Leiuperinae</taxon>
        <taxon>Engystomops</taxon>
    </lineage>
</organism>
<keyword evidence="3 7" id="KW-0689">Ribosomal protein</keyword>
<dbReference type="InterPro" id="IPR013810">
    <property type="entry name" value="Ribosomal_uS5_N"/>
</dbReference>
<keyword evidence="4" id="KW-0496">Mitochondrion</keyword>
<dbReference type="InterPro" id="IPR048584">
    <property type="entry name" value="Ribosomal_uS5m_N"/>
</dbReference>
<accession>A0AAV7CGA9</accession>
<keyword evidence="5 7" id="KW-0687">Ribonucleoprotein</keyword>
<dbReference type="Proteomes" id="UP000824782">
    <property type="component" value="Unassembled WGS sequence"/>
</dbReference>
<dbReference type="InterPro" id="IPR000851">
    <property type="entry name" value="Ribosomal_uS5"/>
</dbReference>
<dbReference type="PANTHER" id="PTHR48277:SF1">
    <property type="entry name" value="MITOCHONDRIAL RIBOSOMAL PROTEIN S5"/>
    <property type="match status" value="1"/>
</dbReference>
<evidence type="ECO:0000256" key="6">
    <source>
        <dbReference type="ARBA" id="ARBA00039335"/>
    </source>
</evidence>
<dbReference type="GO" id="GO:0006412">
    <property type="term" value="P:translation"/>
    <property type="evidence" value="ECO:0007669"/>
    <property type="project" value="InterPro"/>
</dbReference>
<evidence type="ECO:0000259" key="9">
    <source>
        <dbReference type="PROSITE" id="PS50881"/>
    </source>
</evidence>
<dbReference type="GO" id="GO:0003723">
    <property type="term" value="F:RNA binding"/>
    <property type="evidence" value="ECO:0007669"/>
    <property type="project" value="InterPro"/>
</dbReference>
<sequence>TLDFFLSLPLPSASLLSPRTLLAVTSRSSLLVYDVTRARIANLALSPPTQFGHVLATSRKVLEPLGSSMAAFRWCSGVLRSVCRGGISVPEVRSSCIFHNLALIQEPCSRSALHSISIQQARMSSSFFSRLTANELWKGVLAETGGAARKGRGKRTKKRIKRNLNVGQSIGDGRSGHLWPGLNVPILASGKTQAISKRNQQEIEAMQAKIIQERDEFEKKRKTRIKRERGWTGQSWGGISIGHPDPGPNGETYEDFDCRVIELKSVFNMTAKEGRKRSVSALVAVGNGKGAAGFALGKASDRMIALRKAKNRAVQYLHYIERYDNHTIFHDITSTYKRTTLKMKKQNH</sequence>
<dbReference type="Pfam" id="PF21251">
    <property type="entry name" value="Ribosomal_uS5m_N"/>
    <property type="match status" value="1"/>
</dbReference>
<evidence type="ECO:0000256" key="5">
    <source>
        <dbReference type="ARBA" id="ARBA00023274"/>
    </source>
</evidence>
<dbReference type="EMBL" id="WNYA01000003">
    <property type="protein sequence ID" value="KAG8583716.1"/>
    <property type="molecule type" value="Genomic_DNA"/>
</dbReference>
<comment type="subcellular location">
    <subcellularLocation>
        <location evidence="1">Mitochondrion</location>
    </subcellularLocation>
</comment>
<dbReference type="PROSITE" id="PS00585">
    <property type="entry name" value="RIBOSOMAL_S5"/>
    <property type="match status" value="1"/>
</dbReference>
<evidence type="ECO:0000256" key="4">
    <source>
        <dbReference type="ARBA" id="ARBA00023128"/>
    </source>
</evidence>
<feature type="domain" description="S5 DRBM" evidence="9">
    <location>
        <begin position="256"/>
        <end position="320"/>
    </location>
</feature>
<name>A0AAV7CGA9_ENGPU</name>
<dbReference type="InterPro" id="IPR018192">
    <property type="entry name" value="Ribosomal_uS5_N_CS"/>
</dbReference>
<evidence type="ECO:0000256" key="1">
    <source>
        <dbReference type="ARBA" id="ARBA00004173"/>
    </source>
</evidence>
<evidence type="ECO:0000256" key="3">
    <source>
        <dbReference type="ARBA" id="ARBA00022980"/>
    </source>
</evidence>
<evidence type="ECO:0000313" key="11">
    <source>
        <dbReference type="Proteomes" id="UP000824782"/>
    </source>
</evidence>
<proteinExistence type="inferred from homology"/>
<dbReference type="AlphaFoldDB" id="A0AAV7CGA9"/>
<evidence type="ECO:0000313" key="10">
    <source>
        <dbReference type="EMBL" id="KAG8583716.1"/>
    </source>
</evidence>
<dbReference type="GO" id="GO:0005763">
    <property type="term" value="C:mitochondrial small ribosomal subunit"/>
    <property type="evidence" value="ECO:0007669"/>
    <property type="project" value="UniProtKB-ARBA"/>
</dbReference>
<dbReference type="SUPFAM" id="SSF54768">
    <property type="entry name" value="dsRNA-binding domain-like"/>
    <property type="match status" value="1"/>
</dbReference>
<evidence type="ECO:0000256" key="7">
    <source>
        <dbReference type="PROSITE-ProRule" id="PRU00268"/>
    </source>
</evidence>
<dbReference type="GO" id="GO:0003735">
    <property type="term" value="F:structural constituent of ribosome"/>
    <property type="evidence" value="ECO:0007669"/>
    <property type="project" value="UniProtKB-UniRule"/>
</dbReference>
<dbReference type="FunFam" id="3.30.160.20:FF:000022">
    <property type="entry name" value="28S ribosomal protein S5, mitochondrial"/>
    <property type="match status" value="1"/>
</dbReference>
<keyword evidence="11" id="KW-1185">Reference proteome</keyword>
<dbReference type="Pfam" id="PF00333">
    <property type="entry name" value="Ribosomal_S5"/>
    <property type="match status" value="1"/>
</dbReference>
<dbReference type="PROSITE" id="PS50881">
    <property type="entry name" value="S5_DSRBD"/>
    <property type="match status" value="1"/>
</dbReference>
<feature type="coiled-coil region" evidence="8">
    <location>
        <begin position="196"/>
        <end position="223"/>
    </location>
</feature>
<reference evidence="10" key="1">
    <citation type="thesis" date="2020" institute="ProQuest LLC" country="789 East Eisenhower Parkway, Ann Arbor, MI, USA">
        <title>Comparative Genomics and Chromosome Evolution.</title>
        <authorList>
            <person name="Mudd A.B."/>
        </authorList>
    </citation>
    <scope>NUCLEOTIDE SEQUENCE</scope>
    <source>
        <strain evidence="10">237g6f4</strain>
        <tissue evidence="10">Blood</tissue>
    </source>
</reference>
<protein>
    <recommendedName>
        <fullName evidence="6">Small ribosomal subunit protein uS5m</fullName>
    </recommendedName>
</protein>
<comment type="caution">
    <text evidence="10">The sequence shown here is derived from an EMBL/GenBank/DDBJ whole genome shotgun (WGS) entry which is preliminary data.</text>
</comment>
<evidence type="ECO:0000256" key="8">
    <source>
        <dbReference type="SAM" id="Coils"/>
    </source>
</evidence>
<feature type="non-terminal residue" evidence="10">
    <location>
        <position position="348"/>
    </location>
</feature>
<comment type="similarity">
    <text evidence="2">Belongs to the universal ribosomal protein uS5 family.</text>
</comment>
<dbReference type="Gene3D" id="3.30.160.20">
    <property type="match status" value="1"/>
</dbReference>
<keyword evidence="8" id="KW-0175">Coiled coil</keyword>
<gene>
    <name evidence="10" type="ORF">GDO81_008514</name>
</gene>
<evidence type="ECO:0000256" key="2">
    <source>
        <dbReference type="ARBA" id="ARBA00008945"/>
    </source>
</evidence>
<dbReference type="PANTHER" id="PTHR48277">
    <property type="entry name" value="MITOCHONDRIAL RIBOSOMAL PROTEIN S5"/>
    <property type="match status" value="1"/>
</dbReference>